<feature type="region of interest" description="Disordered" evidence="1">
    <location>
        <begin position="23"/>
        <end position="66"/>
    </location>
</feature>
<gene>
    <name evidence="2" type="ORF">M0R45_017583</name>
</gene>
<proteinExistence type="predicted"/>
<dbReference type="Proteomes" id="UP001457282">
    <property type="component" value="Unassembled WGS sequence"/>
</dbReference>
<evidence type="ECO:0000313" key="3">
    <source>
        <dbReference type="Proteomes" id="UP001457282"/>
    </source>
</evidence>
<comment type="caution">
    <text evidence="2">The sequence shown here is derived from an EMBL/GenBank/DDBJ whole genome shotgun (WGS) entry which is preliminary data.</text>
</comment>
<evidence type="ECO:0000256" key="1">
    <source>
        <dbReference type="SAM" id="MobiDB-lite"/>
    </source>
</evidence>
<evidence type="ECO:0000313" key="2">
    <source>
        <dbReference type="EMBL" id="KAK9940951.1"/>
    </source>
</evidence>
<protein>
    <submittedName>
        <fullName evidence="2">Uncharacterized protein</fullName>
    </submittedName>
</protein>
<feature type="compositionally biased region" description="Low complexity" evidence="1">
    <location>
        <begin position="86"/>
        <end position="126"/>
    </location>
</feature>
<dbReference type="PANTHER" id="PTHR33257:SF46">
    <property type="entry name" value="OVATE FAMILY PROTEIN"/>
    <property type="match status" value="1"/>
</dbReference>
<accession>A0AAW1XVF7</accession>
<dbReference type="PANTHER" id="PTHR33257">
    <property type="entry name" value="OS05G0165500 PROTEIN"/>
    <property type="match status" value="1"/>
</dbReference>
<sequence>MANLSSSLDEDYHGRASASVSVPFDWESQPGTPKSKFHQALTLPPLTPPPSYFYTTNSTKRPKRKSKYSKSLLLFNIFPKLQSRKASTPSSPASSSSSPSNSRSSSSSASSTAYYSVPSSPVSTPVTKHCARVRTMSNPRVQLEFDSGMLCPHEYGYGSSASTTSGCYSYLLKVLLREFRH</sequence>
<dbReference type="AlphaFoldDB" id="A0AAW1XVF7"/>
<name>A0AAW1XVF7_RUBAR</name>
<keyword evidence="3" id="KW-1185">Reference proteome</keyword>
<dbReference type="EMBL" id="JBEDUW010000003">
    <property type="protein sequence ID" value="KAK9940951.1"/>
    <property type="molecule type" value="Genomic_DNA"/>
</dbReference>
<reference evidence="2 3" key="1">
    <citation type="journal article" date="2023" name="G3 (Bethesda)">
        <title>A chromosome-length genome assembly and annotation of blackberry (Rubus argutus, cv. 'Hillquist').</title>
        <authorList>
            <person name="Bruna T."/>
            <person name="Aryal R."/>
            <person name="Dudchenko O."/>
            <person name="Sargent D.J."/>
            <person name="Mead D."/>
            <person name="Buti M."/>
            <person name="Cavallini A."/>
            <person name="Hytonen T."/>
            <person name="Andres J."/>
            <person name="Pham M."/>
            <person name="Weisz D."/>
            <person name="Mascagni F."/>
            <person name="Usai G."/>
            <person name="Natali L."/>
            <person name="Bassil N."/>
            <person name="Fernandez G.E."/>
            <person name="Lomsadze A."/>
            <person name="Armour M."/>
            <person name="Olukolu B."/>
            <person name="Poorten T."/>
            <person name="Britton C."/>
            <person name="Davik J."/>
            <person name="Ashrafi H."/>
            <person name="Aiden E.L."/>
            <person name="Borodovsky M."/>
            <person name="Worthington M."/>
        </authorList>
    </citation>
    <scope>NUCLEOTIDE SEQUENCE [LARGE SCALE GENOMIC DNA]</scope>
    <source>
        <strain evidence="2">PI 553951</strain>
    </source>
</reference>
<feature type="region of interest" description="Disordered" evidence="1">
    <location>
        <begin position="83"/>
        <end position="126"/>
    </location>
</feature>
<organism evidence="2 3">
    <name type="scientific">Rubus argutus</name>
    <name type="common">Southern blackberry</name>
    <dbReference type="NCBI Taxonomy" id="59490"/>
    <lineage>
        <taxon>Eukaryota</taxon>
        <taxon>Viridiplantae</taxon>
        <taxon>Streptophyta</taxon>
        <taxon>Embryophyta</taxon>
        <taxon>Tracheophyta</taxon>
        <taxon>Spermatophyta</taxon>
        <taxon>Magnoliopsida</taxon>
        <taxon>eudicotyledons</taxon>
        <taxon>Gunneridae</taxon>
        <taxon>Pentapetalae</taxon>
        <taxon>rosids</taxon>
        <taxon>fabids</taxon>
        <taxon>Rosales</taxon>
        <taxon>Rosaceae</taxon>
        <taxon>Rosoideae</taxon>
        <taxon>Rosoideae incertae sedis</taxon>
        <taxon>Rubus</taxon>
    </lineage>
</organism>